<keyword evidence="5 13" id="KW-0418">Kinase</keyword>
<dbReference type="AlphaFoldDB" id="A0A5N5SKX9"/>
<dbReference type="GO" id="GO:0043491">
    <property type="term" value="P:phosphatidylinositol 3-kinase/protein kinase B signal transduction"/>
    <property type="evidence" value="ECO:0007669"/>
    <property type="project" value="TreeGrafter"/>
</dbReference>
<dbReference type="SUPFAM" id="SSF48371">
    <property type="entry name" value="ARM repeat"/>
    <property type="match status" value="1"/>
</dbReference>
<gene>
    <name evidence="13" type="primary">PIK3C2A</name>
    <name evidence="13" type="ORF">Anas_07472</name>
</gene>
<dbReference type="CDD" id="cd05166">
    <property type="entry name" value="PI3Kc_II"/>
    <property type="match status" value="1"/>
</dbReference>
<dbReference type="Pfam" id="PF00168">
    <property type="entry name" value="C2"/>
    <property type="match status" value="1"/>
</dbReference>
<dbReference type="InterPro" id="IPR015433">
    <property type="entry name" value="PI3/4_kinase"/>
</dbReference>
<dbReference type="InterPro" id="IPR000403">
    <property type="entry name" value="PI3/4_kinase_cat_dom"/>
</dbReference>
<dbReference type="SMART" id="SM00146">
    <property type="entry name" value="PI3Kc"/>
    <property type="match status" value="1"/>
</dbReference>
<sequence>VLDLSTVRDRIEVQVSGLHRLDKEWHFDEFFIECQIFHGSSCVGKPHYTTLKGIDSDSKFYPKVTFDEKVDIEARFNTLPRESRMVFTVFGVKKLVSENKDSNNESRYIREELSWAAIQMFSFDGCLATGGFLLPLWPMASDKRLGPAPCSSDHPFAHSCPILCNNCKILLKETYLHLTRSSIEEREILWEKRHYLHDKPDAFAKVLLAAHAWDIACLPDLHSLTLNWTSIPPADALHLLLPSFPDTVVRNKAVEWIRGLGSDELTAYLPQLVQAVKHEAFDVSKLTELLLERALTSPRLAHHLYWLLNQCLPLQTSMGGEREVLADARYTRRLNMVTRALMKICGKNLENRLLRQEAVLRTLYETALAIKDTKDSQRMLTLHHELRTIHENLKDSPTSLPLSPSLEVAGVDIEACSYYTSFTVPLRLSFISSEPNTQLIHTIFKVGDDLRQDMLVIQMIRLMDKLWLKKGLDLKIVTFNVVPTGDKIGILEMVRDAETLRKIQTENGLTGSFKERPIAEWLAKQNPSQLEYHRAVANFTSSCAGYCVATYILGICDRHNDNIMLKTSGHLFHIDFGKFLGDAQKFGNVKRDRTPFVLTTDMAYVINGGEKPSDKFQAFVDLCCDAFNIIRQNAHLLLYLFALMASSGIPGVTSNAVHYVEKALLQDKTNAEAGAFFAKMIQESLNNWFTQVNFFIHNLAQHRFTGDNSESEEPLLSFVPHTYTMEQDGRIKRVRLYSFQKRYNPYKYYVYILKVERDGQVEASYLFRSYKEFSEFHQKLCLMFPLARINSLPKGVQIGRSEVKAVAEKRKLDIELFIASLFCLADEIAHSDLVYTFLHPLLRDQEDTDIHIRKLKIKDNRSSSVPNINNGSFKVQGQVKVSLQYIRGQLQIVVQHARNLAQAVGTPEPSPYVKLYLLPDPNKKTKRKTKVVKKTCHPTFMEMLFLF</sequence>
<dbReference type="GO" id="GO:0016303">
    <property type="term" value="F:1-phosphatidylinositol-3-kinase activity"/>
    <property type="evidence" value="ECO:0007669"/>
    <property type="project" value="UniProtKB-EC"/>
</dbReference>
<dbReference type="PROSITE" id="PS51547">
    <property type="entry name" value="C2_PI3K"/>
    <property type="match status" value="1"/>
</dbReference>
<dbReference type="GO" id="GO:0035005">
    <property type="term" value="F:1-phosphatidylinositol-4-phosphate 3-kinase activity"/>
    <property type="evidence" value="ECO:0007669"/>
    <property type="project" value="TreeGrafter"/>
</dbReference>
<comment type="caution">
    <text evidence="13">The sequence shown here is derived from an EMBL/GenBank/DDBJ whole genome shotgun (WGS) entry which is preliminary data.</text>
</comment>
<dbReference type="Gene3D" id="1.25.40.70">
    <property type="entry name" value="Phosphatidylinositol 3-kinase, accessory domain (PIK)"/>
    <property type="match status" value="1"/>
</dbReference>
<keyword evidence="14" id="KW-1185">Reference proteome</keyword>
<dbReference type="Proteomes" id="UP000326759">
    <property type="component" value="Unassembled WGS sequence"/>
</dbReference>
<dbReference type="Gene3D" id="3.30.1010.10">
    <property type="entry name" value="Phosphatidylinositol 3-kinase Catalytic Subunit, Chain A, domain 4"/>
    <property type="match status" value="1"/>
</dbReference>
<evidence type="ECO:0000259" key="12">
    <source>
        <dbReference type="PROSITE" id="PS51547"/>
    </source>
</evidence>
<dbReference type="OrthoDB" id="67688at2759"/>
<evidence type="ECO:0000259" key="9">
    <source>
        <dbReference type="PROSITE" id="PS50195"/>
    </source>
</evidence>
<dbReference type="InterPro" id="IPR001263">
    <property type="entry name" value="PI3K_accessory_dom"/>
</dbReference>
<evidence type="ECO:0000313" key="13">
    <source>
        <dbReference type="EMBL" id="KAB7494703.1"/>
    </source>
</evidence>
<dbReference type="InterPro" id="IPR042236">
    <property type="entry name" value="PI3K_accessory_sf"/>
</dbReference>
<evidence type="ECO:0000256" key="2">
    <source>
        <dbReference type="ARBA" id="ARBA00012073"/>
    </source>
</evidence>
<dbReference type="Pfam" id="PF00613">
    <property type="entry name" value="PI3Ka"/>
    <property type="match status" value="1"/>
</dbReference>
<evidence type="ECO:0000256" key="6">
    <source>
        <dbReference type="ARBA" id="ARBA00022840"/>
    </source>
</evidence>
<dbReference type="InterPro" id="IPR036871">
    <property type="entry name" value="PX_dom_sf"/>
</dbReference>
<dbReference type="PANTHER" id="PTHR10048">
    <property type="entry name" value="PHOSPHATIDYLINOSITOL KINASE"/>
    <property type="match status" value="1"/>
</dbReference>
<evidence type="ECO:0000259" key="8">
    <source>
        <dbReference type="PROSITE" id="PS50004"/>
    </source>
</evidence>
<dbReference type="GO" id="GO:0005942">
    <property type="term" value="C:phosphatidylinositol 3-kinase complex"/>
    <property type="evidence" value="ECO:0007669"/>
    <property type="project" value="TreeGrafter"/>
</dbReference>
<feature type="domain" description="PI3K/PI4K catalytic" evidence="10">
    <location>
        <begin position="412"/>
        <end position="689"/>
    </location>
</feature>
<dbReference type="FunFam" id="1.10.1070.11:FF:000001">
    <property type="entry name" value="Phosphatidylinositol 4,5-bisphosphate 3-kinase catalytic subunit"/>
    <property type="match status" value="1"/>
</dbReference>
<dbReference type="PROSITE" id="PS00916">
    <property type="entry name" value="PI3_4_KINASE_2"/>
    <property type="match status" value="1"/>
</dbReference>
<keyword evidence="6" id="KW-0067">ATP-binding</keyword>
<dbReference type="GO" id="GO:0005524">
    <property type="term" value="F:ATP binding"/>
    <property type="evidence" value="ECO:0007669"/>
    <property type="project" value="UniProtKB-KW"/>
</dbReference>
<dbReference type="FunFam" id="3.30.1520.10:FF:000006">
    <property type="entry name" value="Phosphatidylinositol 4-phosphate 3-kinase C2 domain-containing subunit alpha"/>
    <property type="match status" value="1"/>
</dbReference>
<dbReference type="SMART" id="SM00145">
    <property type="entry name" value="PI3Ka"/>
    <property type="match status" value="1"/>
</dbReference>
<dbReference type="EMBL" id="SEYY01023663">
    <property type="protein sequence ID" value="KAB7494703.1"/>
    <property type="molecule type" value="Genomic_DNA"/>
</dbReference>
<dbReference type="EC" id="2.7.1.137" evidence="2"/>
<dbReference type="InterPro" id="IPR016024">
    <property type="entry name" value="ARM-type_fold"/>
</dbReference>
<evidence type="ECO:0000259" key="11">
    <source>
        <dbReference type="PROSITE" id="PS51545"/>
    </source>
</evidence>
<protein>
    <recommendedName>
        <fullName evidence="2">phosphatidylinositol 3-kinase</fullName>
        <ecNumber evidence="2">2.7.1.137</ecNumber>
    </recommendedName>
</protein>
<dbReference type="PROSITE" id="PS50290">
    <property type="entry name" value="PI3_4_KINASE_3"/>
    <property type="match status" value="1"/>
</dbReference>
<dbReference type="GO" id="GO:0005737">
    <property type="term" value="C:cytoplasm"/>
    <property type="evidence" value="ECO:0007669"/>
    <property type="project" value="TreeGrafter"/>
</dbReference>
<evidence type="ECO:0000256" key="7">
    <source>
        <dbReference type="PROSITE-ProRule" id="PRU00880"/>
    </source>
</evidence>
<comment type="similarity">
    <text evidence="7">Belongs to the PI3/PI4-kinase family.</text>
</comment>
<dbReference type="PROSITE" id="PS00915">
    <property type="entry name" value="PI3_4_KINASE_1"/>
    <property type="match status" value="1"/>
</dbReference>
<dbReference type="GO" id="GO:0005886">
    <property type="term" value="C:plasma membrane"/>
    <property type="evidence" value="ECO:0007669"/>
    <property type="project" value="TreeGrafter"/>
</dbReference>
<dbReference type="Gene3D" id="2.60.40.150">
    <property type="entry name" value="C2 domain"/>
    <property type="match status" value="2"/>
</dbReference>
<dbReference type="PROSITE" id="PS50004">
    <property type="entry name" value="C2"/>
    <property type="match status" value="1"/>
</dbReference>
<dbReference type="Gene3D" id="1.10.1070.11">
    <property type="entry name" value="Phosphatidylinositol 3-/4-kinase, catalytic domain"/>
    <property type="match status" value="1"/>
</dbReference>
<accession>A0A5N5SKX9</accession>
<dbReference type="GO" id="GO:0016477">
    <property type="term" value="P:cell migration"/>
    <property type="evidence" value="ECO:0007669"/>
    <property type="project" value="TreeGrafter"/>
</dbReference>
<evidence type="ECO:0000256" key="5">
    <source>
        <dbReference type="ARBA" id="ARBA00022777"/>
    </source>
</evidence>
<dbReference type="CDD" id="cd04012">
    <property type="entry name" value="C2A_PI3K_class_II"/>
    <property type="match status" value="1"/>
</dbReference>
<dbReference type="Pfam" id="PF00454">
    <property type="entry name" value="PI3_PI4_kinase"/>
    <property type="match status" value="1"/>
</dbReference>
<evidence type="ECO:0000256" key="1">
    <source>
        <dbReference type="ARBA" id="ARBA00001498"/>
    </source>
</evidence>
<dbReference type="FunFam" id="3.30.1010.10:FF:000001">
    <property type="entry name" value="Phosphatidylinositol 4-phosphate 3-kinase C2 domain-containing subunit beta"/>
    <property type="match status" value="1"/>
</dbReference>
<dbReference type="PANTHER" id="PTHR10048:SF14">
    <property type="entry name" value="LD28067P"/>
    <property type="match status" value="1"/>
</dbReference>
<evidence type="ECO:0000256" key="4">
    <source>
        <dbReference type="ARBA" id="ARBA00022741"/>
    </source>
</evidence>
<feature type="domain" description="C2" evidence="8">
    <location>
        <begin position="875"/>
        <end position="947"/>
    </location>
</feature>
<dbReference type="Gene3D" id="3.30.1520.10">
    <property type="entry name" value="Phox-like domain"/>
    <property type="match status" value="1"/>
</dbReference>
<dbReference type="InterPro" id="IPR035892">
    <property type="entry name" value="C2_domain_sf"/>
</dbReference>
<organism evidence="13 14">
    <name type="scientific">Armadillidium nasatum</name>
    <dbReference type="NCBI Taxonomy" id="96803"/>
    <lineage>
        <taxon>Eukaryota</taxon>
        <taxon>Metazoa</taxon>
        <taxon>Ecdysozoa</taxon>
        <taxon>Arthropoda</taxon>
        <taxon>Crustacea</taxon>
        <taxon>Multicrustacea</taxon>
        <taxon>Malacostraca</taxon>
        <taxon>Eumalacostraca</taxon>
        <taxon>Peracarida</taxon>
        <taxon>Isopoda</taxon>
        <taxon>Oniscidea</taxon>
        <taxon>Crinocheta</taxon>
        <taxon>Armadillidiidae</taxon>
        <taxon>Armadillidium</taxon>
    </lineage>
</organism>
<dbReference type="PROSITE" id="PS50195">
    <property type="entry name" value="PX"/>
    <property type="match status" value="1"/>
</dbReference>
<feature type="domain" description="C2 PI3K-type" evidence="12">
    <location>
        <begin position="7"/>
        <end position="172"/>
    </location>
</feature>
<dbReference type="SUPFAM" id="SSF56112">
    <property type="entry name" value="Protein kinase-like (PK-like)"/>
    <property type="match status" value="1"/>
</dbReference>
<name>A0A5N5SKX9_9CRUS</name>
<proteinExistence type="inferred from homology"/>
<feature type="non-terminal residue" evidence="13">
    <location>
        <position position="1"/>
    </location>
</feature>
<evidence type="ECO:0000259" key="10">
    <source>
        <dbReference type="PROSITE" id="PS50290"/>
    </source>
</evidence>
<dbReference type="GO" id="GO:0035091">
    <property type="term" value="F:phosphatidylinositol binding"/>
    <property type="evidence" value="ECO:0007669"/>
    <property type="project" value="InterPro"/>
</dbReference>
<reference evidence="13 14" key="1">
    <citation type="journal article" date="2019" name="PLoS Biol.">
        <title>Sex chromosomes control vertical transmission of feminizing Wolbachia symbionts in an isopod.</title>
        <authorList>
            <person name="Becking T."/>
            <person name="Chebbi M.A."/>
            <person name="Giraud I."/>
            <person name="Moumen B."/>
            <person name="Laverre T."/>
            <person name="Caubet Y."/>
            <person name="Peccoud J."/>
            <person name="Gilbert C."/>
            <person name="Cordaux R."/>
        </authorList>
    </citation>
    <scope>NUCLEOTIDE SEQUENCE [LARGE SCALE GENOMIC DNA]</scope>
    <source>
        <strain evidence="13">ANa2</strain>
        <tissue evidence="13">Whole body excluding digestive tract and cuticle</tissue>
    </source>
</reference>
<evidence type="ECO:0000256" key="3">
    <source>
        <dbReference type="ARBA" id="ARBA00022679"/>
    </source>
</evidence>
<dbReference type="InterPro" id="IPR011009">
    <property type="entry name" value="Kinase-like_dom_sf"/>
</dbReference>
<dbReference type="InterPro" id="IPR001683">
    <property type="entry name" value="PX_dom"/>
</dbReference>
<dbReference type="Pfam" id="PF00792">
    <property type="entry name" value="PI3K_C2"/>
    <property type="match status" value="1"/>
</dbReference>
<dbReference type="SMART" id="SM00312">
    <property type="entry name" value="PX"/>
    <property type="match status" value="1"/>
</dbReference>
<dbReference type="SUPFAM" id="SSF64268">
    <property type="entry name" value="PX domain"/>
    <property type="match status" value="1"/>
</dbReference>
<feature type="domain" description="PIK helical" evidence="11">
    <location>
        <begin position="157"/>
        <end position="333"/>
    </location>
</feature>
<evidence type="ECO:0000313" key="14">
    <source>
        <dbReference type="Proteomes" id="UP000326759"/>
    </source>
</evidence>
<dbReference type="InterPro" id="IPR000008">
    <property type="entry name" value="C2_dom"/>
</dbReference>
<keyword evidence="4" id="KW-0547">Nucleotide-binding</keyword>
<dbReference type="InterPro" id="IPR018936">
    <property type="entry name" value="PI3/4_kinase_CS"/>
</dbReference>
<dbReference type="PROSITE" id="PS51545">
    <property type="entry name" value="PIK_HELICAL"/>
    <property type="match status" value="1"/>
</dbReference>
<comment type="catalytic activity">
    <reaction evidence="1">
        <text>a 1,2-diacyl-sn-glycero-3-phospho-(1D-myo-inositol) + ATP = a 1,2-diacyl-sn-glycero-3-phospho-(1D-myo-inositol-3-phosphate) + ADP + H(+)</text>
        <dbReference type="Rhea" id="RHEA:12709"/>
        <dbReference type="ChEBI" id="CHEBI:15378"/>
        <dbReference type="ChEBI" id="CHEBI:30616"/>
        <dbReference type="ChEBI" id="CHEBI:57880"/>
        <dbReference type="ChEBI" id="CHEBI:58088"/>
        <dbReference type="ChEBI" id="CHEBI:456216"/>
        <dbReference type="EC" id="2.7.1.137"/>
    </reaction>
</comment>
<dbReference type="SMART" id="SM00142">
    <property type="entry name" value="PI3K_C2"/>
    <property type="match status" value="1"/>
</dbReference>
<dbReference type="InterPro" id="IPR002420">
    <property type="entry name" value="PI3K-type_C2_dom"/>
</dbReference>
<dbReference type="InterPro" id="IPR036940">
    <property type="entry name" value="PI3/4_kinase_cat_sf"/>
</dbReference>
<dbReference type="SUPFAM" id="SSF49562">
    <property type="entry name" value="C2 domain (Calcium/lipid-binding domain, CaLB)"/>
    <property type="match status" value="2"/>
</dbReference>
<feature type="domain" description="PX" evidence="9">
    <location>
        <begin position="729"/>
        <end position="845"/>
    </location>
</feature>
<dbReference type="Pfam" id="PF00787">
    <property type="entry name" value="PX"/>
    <property type="match status" value="1"/>
</dbReference>
<keyword evidence="3" id="KW-0808">Transferase</keyword>
<dbReference type="GO" id="GO:0048015">
    <property type="term" value="P:phosphatidylinositol-mediated signaling"/>
    <property type="evidence" value="ECO:0007669"/>
    <property type="project" value="TreeGrafter"/>
</dbReference>